<comment type="similarity">
    <text evidence="1">Belongs to the LysR transcriptional regulatory family.</text>
</comment>
<dbReference type="Pfam" id="PF00126">
    <property type="entry name" value="HTH_1"/>
    <property type="match status" value="1"/>
</dbReference>
<evidence type="ECO:0000259" key="5">
    <source>
        <dbReference type="PROSITE" id="PS50931"/>
    </source>
</evidence>
<evidence type="ECO:0000313" key="6">
    <source>
        <dbReference type="EMBL" id="TGD54256.1"/>
    </source>
</evidence>
<dbReference type="EMBL" id="PYKI01002309">
    <property type="protein sequence ID" value="TGD54256.1"/>
    <property type="molecule type" value="Genomic_DNA"/>
</dbReference>
<dbReference type="InterPro" id="IPR036388">
    <property type="entry name" value="WH-like_DNA-bd_sf"/>
</dbReference>
<keyword evidence="4" id="KW-0804">Transcription</keyword>
<evidence type="ECO:0000256" key="4">
    <source>
        <dbReference type="ARBA" id="ARBA00023163"/>
    </source>
</evidence>
<dbReference type="InterPro" id="IPR000847">
    <property type="entry name" value="LysR_HTH_N"/>
</dbReference>
<dbReference type="GO" id="GO:0003700">
    <property type="term" value="F:DNA-binding transcription factor activity"/>
    <property type="evidence" value="ECO:0007669"/>
    <property type="project" value="InterPro"/>
</dbReference>
<protein>
    <submittedName>
        <fullName evidence="6">LysR family transcriptional regulator</fullName>
    </submittedName>
</protein>
<dbReference type="Gene3D" id="1.10.10.10">
    <property type="entry name" value="Winged helix-like DNA-binding domain superfamily/Winged helix DNA-binding domain"/>
    <property type="match status" value="1"/>
</dbReference>
<proteinExistence type="inferred from homology"/>
<feature type="non-terminal residue" evidence="6">
    <location>
        <position position="84"/>
    </location>
</feature>
<name>A0A4Z0L5Q6_SALET</name>
<dbReference type="PANTHER" id="PTHR30118">
    <property type="entry name" value="HTH-TYPE TRANSCRIPTIONAL REGULATOR LEUO-RELATED"/>
    <property type="match status" value="1"/>
</dbReference>
<dbReference type="GO" id="GO:0003677">
    <property type="term" value="F:DNA binding"/>
    <property type="evidence" value="ECO:0007669"/>
    <property type="project" value="UniProtKB-KW"/>
</dbReference>
<gene>
    <name evidence="6" type="ORF">C9F07_22630</name>
</gene>
<evidence type="ECO:0000256" key="2">
    <source>
        <dbReference type="ARBA" id="ARBA00023015"/>
    </source>
</evidence>
<evidence type="ECO:0000256" key="1">
    <source>
        <dbReference type="ARBA" id="ARBA00009437"/>
    </source>
</evidence>
<dbReference type="InterPro" id="IPR036390">
    <property type="entry name" value="WH_DNA-bd_sf"/>
</dbReference>
<dbReference type="InterPro" id="IPR050389">
    <property type="entry name" value="LysR-type_TF"/>
</dbReference>
<dbReference type="AlphaFoldDB" id="A0A4Z0L5Q6"/>
<comment type="caution">
    <text evidence="6">The sequence shown here is derived from an EMBL/GenBank/DDBJ whole genome shotgun (WGS) entry which is preliminary data.</text>
</comment>
<sequence>MANLYDLKKFDLNLLVIFECIYQHLSISKAAETLYITPSAVSQSLQRLRTHVNDPVFIRSGKGITRTVAGSMVTIDLEKNRSSV</sequence>
<feature type="domain" description="HTH lysR-type" evidence="5">
    <location>
        <begin position="10"/>
        <end position="67"/>
    </location>
</feature>
<dbReference type="PANTHER" id="PTHR30118:SF14">
    <property type="entry name" value="LYSR FAMILY TRANSCRIPTIONAL REGULATOR"/>
    <property type="match status" value="1"/>
</dbReference>
<keyword evidence="2" id="KW-0805">Transcription regulation</keyword>
<dbReference type="Proteomes" id="UP000298196">
    <property type="component" value="Unassembled WGS sequence"/>
</dbReference>
<evidence type="ECO:0000256" key="3">
    <source>
        <dbReference type="ARBA" id="ARBA00023125"/>
    </source>
</evidence>
<evidence type="ECO:0000313" key="7">
    <source>
        <dbReference type="Proteomes" id="UP000298196"/>
    </source>
</evidence>
<accession>A0A4Z0L5Q6</accession>
<dbReference type="PROSITE" id="PS50931">
    <property type="entry name" value="HTH_LYSR"/>
    <property type="match status" value="1"/>
</dbReference>
<dbReference type="SUPFAM" id="SSF46785">
    <property type="entry name" value="Winged helix' DNA-binding domain"/>
    <property type="match status" value="1"/>
</dbReference>
<organism evidence="6 7">
    <name type="scientific">Salmonella enterica subsp. enterica serovar Poona</name>
    <dbReference type="NCBI Taxonomy" id="436295"/>
    <lineage>
        <taxon>Bacteria</taxon>
        <taxon>Pseudomonadati</taxon>
        <taxon>Pseudomonadota</taxon>
        <taxon>Gammaproteobacteria</taxon>
        <taxon>Enterobacterales</taxon>
        <taxon>Enterobacteriaceae</taxon>
        <taxon>Salmonella</taxon>
    </lineage>
</organism>
<keyword evidence="3" id="KW-0238">DNA-binding</keyword>
<reference evidence="6 7" key="1">
    <citation type="submission" date="2018-03" db="EMBL/GenBank/DDBJ databases">
        <title>Non-Typhoidal Salmonella genome sequencing and assembly.</title>
        <authorList>
            <person name="Matchawe C."/>
        </authorList>
    </citation>
    <scope>NUCLEOTIDE SEQUENCE [LARGE SCALE GENOMIC DNA]</scope>
    <source>
        <strain evidence="6 7">22sa</strain>
    </source>
</reference>
<keyword evidence="7" id="KW-1185">Reference proteome</keyword>